<dbReference type="eggNOG" id="COG0629">
    <property type="taxonomic scope" value="Bacteria"/>
</dbReference>
<dbReference type="CDD" id="cd04496">
    <property type="entry name" value="SSB_OBF"/>
    <property type="match status" value="1"/>
</dbReference>
<evidence type="ECO:0000313" key="4">
    <source>
        <dbReference type="EMBL" id="ETT87179.1"/>
    </source>
</evidence>
<sequence>MNQVSLVGRITKDPELRKLQEGRVQTNFILAVNRNYKNQNGEIEADFVFCTAWGRLADNVVKYCGKGSLIGVSGRLQSRSYQKEDGKRIYITEVIGEDVRFLVLKDREGIHEKVATDARLTKQQASVAAEFTKEFHLPNTEKEKLPIV</sequence>
<reference evidence="4 5" key="1">
    <citation type="journal article" date="2014" name="BMC Genomics">
        <title>Genomic comparison of sporeforming bacilli isolated from milk.</title>
        <authorList>
            <person name="Moreno Switt A.I."/>
            <person name="Andrus A.D."/>
            <person name="Ranieri M.L."/>
            <person name="Orsi R.H."/>
            <person name="Ivy R."/>
            <person name="den Bakker H.C."/>
            <person name="Martin N.H."/>
            <person name="Wiedmann M."/>
            <person name="Boor K.J."/>
        </authorList>
    </citation>
    <scope>NUCLEOTIDE SEQUENCE [LARGE SCALE GENOMIC DNA]</scope>
    <source>
        <strain evidence="4 5">FSL R5-213</strain>
    </source>
</reference>
<dbReference type="Pfam" id="PF00436">
    <property type="entry name" value="SSB"/>
    <property type="match status" value="1"/>
</dbReference>
<evidence type="ECO:0000313" key="5">
    <source>
        <dbReference type="Proteomes" id="UP000019062"/>
    </source>
</evidence>
<evidence type="ECO:0000256" key="1">
    <source>
        <dbReference type="ARBA" id="ARBA00023125"/>
    </source>
</evidence>
<dbReference type="PANTHER" id="PTHR10302">
    <property type="entry name" value="SINGLE-STRANDED DNA-BINDING PROTEIN"/>
    <property type="match status" value="1"/>
</dbReference>
<comment type="caution">
    <text evidence="2">Lacks conserved residue(s) required for the propagation of feature annotation.</text>
</comment>
<comment type="subunit">
    <text evidence="2">Homotetramer.</text>
</comment>
<dbReference type="PANTHER" id="PTHR10302:SF27">
    <property type="entry name" value="SINGLE-STRANDED DNA-BINDING PROTEIN"/>
    <property type="match status" value="1"/>
</dbReference>
<dbReference type="InterPro" id="IPR011344">
    <property type="entry name" value="ssDNA-bd"/>
</dbReference>
<dbReference type="NCBIfam" id="TIGR00621">
    <property type="entry name" value="ssb"/>
    <property type="match status" value="1"/>
</dbReference>
<organism evidence="4 5">
    <name type="scientific">Viridibacillus arenosi FSL R5-213</name>
    <dbReference type="NCBI Taxonomy" id="1227360"/>
    <lineage>
        <taxon>Bacteria</taxon>
        <taxon>Bacillati</taxon>
        <taxon>Bacillota</taxon>
        <taxon>Bacilli</taxon>
        <taxon>Bacillales</taxon>
        <taxon>Caryophanaceae</taxon>
        <taxon>Viridibacillus</taxon>
    </lineage>
</organism>
<dbReference type="InterPro" id="IPR000424">
    <property type="entry name" value="Primosome_PriB/ssb"/>
</dbReference>
<comment type="caution">
    <text evidence="4">The sequence shown here is derived from an EMBL/GenBank/DDBJ whole genome shotgun (WGS) entry which is preliminary data.</text>
</comment>
<dbReference type="Gene3D" id="2.40.50.140">
    <property type="entry name" value="Nucleic acid-binding proteins"/>
    <property type="match status" value="1"/>
</dbReference>
<dbReference type="AlphaFoldDB" id="W4F3W2"/>
<name>W4F3W2_9BACL</name>
<dbReference type="EMBL" id="ASQA01000009">
    <property type="protein sequence ID" value="ETT87179.1"/>
    <property type="molecule type" value="Genomic_DNA"/>
</dbReference>
<dbReference type="InterPro" id="IPR012340">
    <property type="entry name" value="NA-bd_OB-fold"/>
</dbReference>
<dbReference type="GO" id="GO:0006260">
    <property type="term" value="P:DNA replication"/>
    <property type="evidence" value="ECO:0007669"/>
    <property type="project" value="InterPro"/>
</dbReference>
<dbReference type="PROSITE" id="PS50935">
    <property type="entry name" value="SSB"/>
    <property type="match status" value="1"/>
</dbReference>
<keyword evidence="1 2" id="KW-0238">DNA-binding</keyword>
<dbReference type="Proteomes" id="UP000019062">
    <property type="component" value="Unassembled WGS sequence"/>
</dbReference>
<dbReference type="RefSeq" id="WP_076034294.1">
    <property type="nucleotide sequence ID" value="NZ_ASQA01000009.1"/>
</dbReference>
<dbReference type="HAMAP" id="MF_00984">
    <property type="entry name" value="SSB"/>
    <property type="match status" value="1"/>
</dbReference>
<keyword evidence="5" id="KW-1185">Reference proteome</keyword>
<dbReference type="GO" id="GO:0003697">
    <property type="term" value="F:single-stranded DNA binding"/>
    <property type="evidence" value="ECO:0007669"/>
    <property type="project" value="UniProtKB-UniRule"/>
</dbReference>
<protein>
    <recommendedName>
        <fullName evidence="2 3">Single-stranded DNA-binding protein</fullName>
        <shortName evidence="2">SSB</shortName>
    </recommendedName>
</protein>
<proteinExistence type="inferred from homology"/>
<gene>
    <name evidence="4" type="ORF">C176_03483</name>
</gene>
<evidence type="ECO:0000256" key="2">
    <source>
        <dbReference type="HAMAP-Rule" id="MF_00984"/>
    </source>
</evidence>
<dbReference type="PATRIC" id="fig|1227360.4.peg.702"/>
<dbReference type="SUPFAM" id="SSF50249">
    <property type="entry name" value="Nucleic acid-binding proteins"/>
    <property type="match status" value="1"/>
</dbReference>
<evidence type="ECO:0000256" key="3">
    <source>
        <dbReference type="PIRNR" id="PIRNR002070"/>
    </source>
</evidence>
<accession>W4F3W2</accession>
<dbReference type="GO" id="GO:0009295">
    <property type="term" value="C:nucleoid"/>
    <property type="evidence" value="ECO:0007669"/>
    <property type="project" value="TreeGrafter"/>
</dbReference>
<dbReference type="PIRSF" id="PIRSF002070">
    <property type="entry name" value="SSB"/>
    <property type="match status" value="1"/>
</dbReference>